<keyword evidence="1" id="KW-0472">Membrane</keyword>
<proteinExistence type="predicted"/>
<dbReference type="Pfam" id="PF23928">
    <property type="entry name" value="DUF7266"/>
    <property type="match status" value="1"/>
</dbReference>
<reference evidence="2 3" key="1">
    <citation type="submission" date="2022-06" db="EMBL/GenBank/DDBJ databases">
        <title>Haloarcula sp. a new haloarchaeum isolate from saline soil.</title>
        <authorList>
            <person name="Strakova D."/>
            <person name="Galisteo C."/>
            <person name="Sanchez-Porro C."/>
            <person name="Ventosa A."/>
        </authorList>
    </citation>
    <scope>NUCLEOTIDE SEQUENCE [LARGE SCALE GENOMIC DNA]</scope>
    <source>
        <strain evidence="2 3">S1CR25-12</strain>
    </source>
</reference>
<evidence type="ECO:0008006" key="4">
    <source>
        <dbReference type="Google" id="ProtNLM"/>
    </source>
</evidence>
<sequence length="149" mass="15734">MSETRAVSTTLGYVLSLAIATLLITGLIIAGGSYVETQRDQVIRDELTVVGQQLAADIERADRLVRAGDTDSPVVVSVNQTFSNSVTGSTYTVGLDQSRSSVVLNTSRPEVSVRVGVTTETDLSDSAVSGGTIRISYDAGDEHLEVQDV</sequence>
<keyword evidence="3" id="KW-1185">Reference proteome</keyword>
<accession>A0ABU2FB78</accession>
<comment type="caution">
    <text evidence="2">The sequence shown here is derived from an EMBL/GenBank/DDBJ whole genome shotgun (WGS) entry which is preliminary data.</text>
</comment>
<evidence type="ECO:0000256" key="1">
    <source>
        <dbReference type="SAM" id="Phobius"/>
    </source>
</evidence>
<gene>
    <name evidence="2" type="ORF">NDI56_07180</name>
</gene>
<dbReference type="Proteomes" id="UP001259659">
    <property type="component" value="Unassembled WGS sequence"/>
</dbReference>
<feature type="transmembrane region" description="Helical" evidence="1">
    <location>
        <begin position="12"/>
        <end position="35"/>
    </location>
</feature>
<evidence type="ECO:0000313" key="2">
    <source>
        <dbReference type="EMBL" id="MDS0259173.1"/>
    </source>
</evidence>
<dbReference type="RefSeq" id="WP_310918761.1">
    <property type="nucleotide sequence ID" value="NZ_JAMQON010000001.1"/>
</dbReference>
<evidence type="ECO:0000313" key="3">
    <source>
        <dbReference type="Proteomes" id="UP001259659"/>
    </source>
</evidence>
<organism evidence="2 3">
    <name type="scientific">Haloarcula saliterrae</name>
    <dbReference type="NCBI Taxonomy" id="2950534"/>
    <lineage>
        <taxon>Archaea</taxon>
        <taxon>Methanobacteriati</taxon>
        <taxon>Methanobacteriota</taxon>
        <taxon>Stenosarchaea group</taxon>
        <taxon>Halobacteria</taxon>
        <taxon>Halobacteriales</taxon>
        <taxon>Haloarculaceae</taxon>
        <taxon>Haloarcula</taxon>
    </lineage>
</organism>
<dbReference type="InterPro" id="IPR055690">
    <property type="entry name" value="DUF7266"/>
</dbReference>
<dbReference type="EMBL" id="JAMQON010000001">
    <property type="protein sequence ID" value="MDS0259173.1"/>
    <property type="molecule type" value="Genomic_DNA"/>
</dbReference>
<keyword evidence="1" id="KW-1133">Transmembrane helix</keyword>
<name>A0ABU2FB78_9EURY</name>
<keyword evidence="1" id="KW-0812">Transmembrane</keyword>
<protein>
    <recommendedName>
        <fullName evidence="4">Flagellin</fullName>
    </recommendedName>
</protein>